<feature type="domain" description="PNPLA" evidence="5">
    <location>
        <begin position="25"/>
        <end position="223"/>
    </location>
</feature>
<dbReference type="InterPro" id="IPR016035">
    <property type="entry name" value="Acyl_Trfase/lysoPLipase"/>
</dbReference>
<keyword evidence="2 4" id="KW-0442">Lipid degradation</keyword>
<evidence type="ECO:0000256" key="3">
    <source>
        <dbReference type="ARBA" id="ARBA00023098"/>
    </source>
</evidence>
<evidence type="ECO:0000313" key="6">
    <source>
        <dbReference type="EMBL" id="WWV67074.1"/>
    </source>
</evidence>
<dbReference type="PROSITE" id="PS51635">
    <property type="entry name" value="PNPLA"/>
    <property type="match status" value="1"/>
</dbReference>
<feature type="active site" description="Proton acceptor" evidence="4">
    <location>
        <position position="210"/>
    </location>
</feature>
<dbReference type="Gene3D" id="3.40.1090.10">
    <property type="entry name" value="Cytosolic phospholipase A2 catalytic domain"/>
    <property type="match status" value="2"/>
</dbReference>
<evidence type="ECO:0000256" key="1">
    <source>
        <dbReference type="ARBA" id="ARBA00022801"/>
    </source>
</evidence>
<accession>A0ABZ2IS92</accession>
<reference evidence="6 7" key="1">
    <citation type="submission" date="2024-02" db="EMBL/GenBank/DDBJ databases">
        <title>Whole genome sequencing of Parabacteroides sp. AD58.</title>
        <authorList>
            <person name="Chaplin A.V."/>
            <person name="Pikina A.P."/>
            <person name="Sokolova S.R."/>
            <person name="Korostin D.O."/>
            <person name="Efimov B.A."/>
        </authorList>
    </citation>
    <scope>NUCLEOTIDE SEQUENCE [LARGE SCALE GENOMIC DNA]</scope>
    <source>
        <strain evidence="6 7">AD58</strain>
    </source>
</reference>
<protein>
    <submittedName>
        <fullName evidence="6">Patatin-like phospholipase family protein</fullName>
    </submittedName>
</protein>
<evidence type="ECO:0000256" key="4">
    <source>
        <dbReference type="PROSITE-ProRule" id="PRU01161"/>
    </source>
</evidence>
<dbReference type="InterPro" id="IPR002641">
    <property type="entry name" value="PNPLA_dom"/>
</dbReference>
<gene>
    <name evidence="6" type="ORF">NEE14_003545</name>
</gene>
<dbReference type="PANTHER" id="PTHR14226">
    <property type="entry name" value="NEUROPATHY TARGET ESTERASE/SWISS CHEESE D.MELANOGASTER"/>
    <property type="match status" value="1"/>
</dbReference>
<feature type="short sequence motif" description="DGA/G" evidence="4">
    <location>
        <begin position="210"/>
        <end position="212"/>
    </location>
</feature>
<proteinExistence type="predicted"/>
<dbReference type="EMBL" id="CP146284">
    <property type="protein sequence ID" value="WWV67074.1"/>
    <property type="molecule type" value="Genomic_DNA"/>
</dbReference>
<dbReference type="SUPFAM" id="SSF52151">
    <property type="entry name" value="FabD/lysophospholipase-like"/>
    <property type="match status" value="1"/>
</dbReference>
<dbReference type="InterPro" id="IPR050301">
    <property type="entry name" value="NTE"/>
</dbReference>
<keyword evidence="7" id="KW-1185">Reference proteome</keyword>
<keyword evidence="3 4" id="KW-0443">Lipid metabolism</keyword>
<name>A0ABZ2IS92_9BACT</name>
<evidence type="ECO:0000313" key="7">
    <source>
        <dbReference type="Proteomes" id="UP001320603"/>
    </source>
</evidence>
<feature type="short sequence motif" description="GXGXXG" evidence="4">
    <location>
        <begin position="29"/>
        <end position="34"/>
    </location>
</feature>
<dbReference type="Pfam" id="PF01734">
    <property type="entry name" value="Patatin"/>
    <property type="match status" value="1"/>
</dbReference>
<dbReference type="PANTHER" id="PTHR14226:SF29">
    <property type="entry name" value="NEUROPATHY TARGET ESTERASE SWS"/>
    <property type="match status" value="1"/>
</dbReference>
<dbReference type="RefSeq" id="WP_251966462.1">
    <property type="nucleotide sequence ID" value="NZ_CP146284.1"/>
</dbReference>
<dbReference type="CDD" id="cd07205">
    <property type="entry name" value="Pat_PNPLA6_PNPLA7_NTE1_like"/>
    <property type="match status" value="1"/>
</dbReference>
<sequence length="770" mass="88533">MKRVSIVISFLFILINSLQAQRVGLVLSGGGAKGAAHIGVIKAFEENEIPIDYITGTSVGAIIGSLYAMGYTPEEMLQLLLSKEFGYWQTGTVEDDYMYYFRKPDPTPEMAHFSIDISDSLQIKTNFLPQSLINPIQMNQAFMGLYAQATAKAAWNFDNLFVPFRCIGSDIYNKKPVVFKNGDLGEAVRISMTFPLFFKPVWKDSVPMFDGGIYDNFPVKTMKEDFHPDFIFGVALSTGKSKPSDNPYNQIETMIMQETNYEVDEDDGMIIRFDMPDVSLLDFQKANEIMELGYKRTLSLIDSIKGRVHRKMPIDSLNLRRKQYKESLPPLVFKNIYITGVSEAQQKYIESQLHRDINQEFSMEEFKRVYFKILAYSKIKEITPKAIYNRLNKTFDLHLHITMSDEINIGLGGNISSHQANQLYLGLGYRYLGRYAADMNADFQVGNSFSGVMLNGRMYLQTRIPTYINWQGVFSYKRYSESQSLFYEDVVPAFIKQHELYMKLKLGFPFLNRAKAEIGFSYGQLNDYYYQNTDVSFADRDYEHSRYNLFSGSLNIEQNSLSTKNYPITGVKRTLIAQYVTGTEKYTPNVPTEPTKNNTHSWLQMKAHWEQYHELSRLFNWGYSGELVLSSKNLMENYTASIIQAPAFTPTPHSSIVFNEAFRANQYAAFGVSPILKLGKFAHFRFDLYGFLPLYEIKKHTEILENNYMVTLPYYGKFLHSFQYMGEAAFVVHLPFTSISLYANGYSYPSKNFNFGINIGYLLFNPKLLD</sequence>
<evidence type="ECO:0000259" key="5">
    <source>
        <dbReference type="PROSITE" id="PS51635"/>
    </source>
</evidence>
<evidence type="ECO:0000256" key="2">
    <source>
        <dbReference type="ARBA" id="ARBA00022963"/>
    </source>
</evidence>
<organism evidence="6 7">
    <name type="scientific">Parabacteroides absconsus</name>
    <dbReference type="NCBI Taxonomy" id="2951805"/>
    <lineage>
        <taxon>Bacteria</taxon>
        <taxon>Pseudomonadati</taxon>
        <taxon>Bacteroidota</taxon>
        <taxon>Bacteroidia</taxon>
        <taxon>Bacteroidales</taxon>
        <taxon>Tannerellaceae</taxon>
        <taxon>Parabacteroides</taxon>
    </lineage>
</organism>
<feature type="active site" description="Nucleophile" evidence="4">
    <location>
        <position position="58"/>
    </location>
</feature>
<feature type="short sequence motif" description="GXSXG" evidence="4">
    <location>
        <begin position="56"/>
        <end position="60"/>
    </location>
</feature>
<keyword evidence="1 4" id="KW-0378">Hydrolase</keyword>
<dbReference type="Proteomes" id="UP001320603">
    <property type="component" value="Chromosome"/>
</dbReference>